<proteinExistence type="predicted"/>
<reference evidence="1 2" key="1">
    <citation type="submission" date="2012-10" db="EMBL/GenBank/DDBJ databases">
        <title>Genome sequence of Vibrio Cholerae HENC-02.</title>
        <authorList>
            <person name="Eppinger M."/>
            <person name="Hasan N.A."/>
            <person name="Sengamalay N."/>
            <person name="Hine E."/>
            <person name="Su Q."/>
            <person name="Daugherty S.C."/>
            <person name="Young S."/>
            <person name="Sadzewicz L."/>
            <person name="Tallon L."/>
            <person name="Cebula T.A."/>
            <person name="Ravel J."/>
            <person name="Colwell R.R."/>
        </authorList>
    </citation>
    <scope>NUCLEOTIDE SEQUENCE [LARGE SCALE GENOMIC DNA]</scope>
    <source>
        <strain evidence="1 2">HENC-02</strain>
    </source>
</reference>
<name>A0A454CQZ7_VIBHA</name>
<dbReference type="AlphaFoldDB" id="A0A454CQZ7"/>
<organism evidence="1 2">
    <name type="scientific">Vibrio harveyi</name>
    <name type="common">Beneckea harveyi</name>
    <dbReference type="NCBI Taxonomy" id="669"/>
    <lineage>
        <taxon>Bacteria</taxon>
        <taxon>Pseudomonadati</taxon>
        <taxon>Pseudomonadota</taxon>
        <taxon>Gammaproteobacteria</taxon>
        <taxon>Vibrionales</taxon>
        <taxon>Vibrionaceae</taxon>
        <taxon>Vibrio</taxon>
    </lineage>
</organism>
<gene>
    <name evidence="1" type="ORF">VCHENC02_5298</name>
</gene>
<comment type="caution">
    <text evidence="1">The sequence shown here is derived from an EMBL/GenBank/DDBJ whole genome shotgun (WGS) entry which is preliminary data.</text>
</comment>
<protein>
    <recommendedName>
        <fullName evidence="3">GNAT family N-acetyltransferase</fullName>
    </recommendedName>
</protein>
<evidence type="ECO:0008006" key="3">
    <source>
        <dbReference type="Google" id="ProtNLM"/>
    </source>
</evidence>
<dbReference type="Proteomes" id="UP000008367">
    <property type="component" value="Unassembled WGS sequence"/>
</dbReference>
<sequence length="76" mass="8419">MKTIIKSPADCTESEIDTFVRMTEEGGQVSTYQLRNKILRAQKLVFIYNNENCVAIAALKTPADSYKTKVFSAAGV</sequence>
<feature type="non-terminal residue" evidence="1">
    <location>
        <position position="76"/>
    </location>
</feature>
<evidence type="ECO:0000313" key="1">
    <source>
        <dbReference type="EMBL" id="EKM28840.1"/>
    </source>
</evidence>
<dbReference type="EMBL" id="AJSR01002359">
    <property type="protein sequence ID" value="EKM28840.1"/>
    <property type="molecule type" value="Genomic_DNA"/>
</dbReference>
<evidence type="ECO:0000313" key="2">
    <source>
        <dbReference type="Proteomes" id="UP000008367"/>
    </source>
</evidence>
<accession>A0A454CQZ7</accession>